<dbReference type="Pfam" id="PF00929">
    <property type="entry name" value="RNase_T"/>
    <property type="match status" value="1"/>
</dbReference>
<dbReference type="PANTHER" id="PTHR12801:SF82">
    <property type="entry name" value="RNA EXONUCLEASE 5"/>
    <property type="match status" value="1"/>
</dbReference>
<evidence type="ECO:0000256" key="6">
    <source>
        <dbReference type="ARBA" id="ARBA00023242"/>
    </source>
</evidence>
<sequence>MKPLTTKQLQRMEKKKKKLAAFLEIAKLNDKDREARALMLCTKEDGEILDISGNSTDIPVSREEPKRKRQKKNDEIPLQETKKNIVSIDSQIVCKSPVKCEELNHEIKPESHGASNLFSDLSENRTKQDLTSEQYAELKRALREKKSHLSYIPRFHLKDMGFNACIKEEEDDRTPLFISDIQHLLMYALMGFHSPYVPSRWCHIEKNSRISHTVVFVIEGISLYDYQSHESLCTNMKEVFTNKLEVITSVSYNNSLIQELAAVPLTITQKNRILKEYGSLEVALKHREDLFKVFRAVFPVIDSSLIPDKTPRPATDQFPRTMLLLSAAQLIEENYPLPLKGKHRSRYQDFVFTKDVYQEVTPSSPMFGLDCEMCRTTTRDLELTRISIVNEKLEVVYETLVKPYNSITDYLTRFSGITKSILKNVTMRLEDVQRDIRALLPPDAILVGQSLNFDLLALKMMHPYIIDTSVIYNITGDRLRKTKLSFLAQKFLGEEIQQSVHGHCSVEDSTTSMKLTQLKLANDRSFGAISPSSQKDKHCRIHRIKKISTSLFSHVSKMEKTVSVIGSEEVIDEYSRYLSEAVYCGNRNIEENNKGVKCVVTSNESVVVETCNVAREHTFTISHLKLDRAKYCDDSDLMKEVNQWCCTIWENMAYNGLCVVLFSGVKGGANGAAFIEIKRPPTILRRT</sequence>
<feature type="domain" description="Exonuclease" evidence="8">
    <location>
        <begin position="365"/>
        <end position="525"/>
    </location>
</feature>
<dbReference type="GO" id="GO:0005634">
    <property type="term" value="C:nucleus"/>
    <property type="evidence" value="ECO:0007669"/>
    <property type="project" value="UniProtKB-SubCell"/>
</dbReference>
<dbReference type="PANTHER" id="PTHR12801">
    <property type="entry name" value="RNA EXONUCLEASE REXO1 / RECO3 FAMILY MEMBER-RELATED"/>
    <property type="match status" value="1"/>
</dbReference>
<evidence type="ECO:0000256" key="5">
    <source>
        <dbReference type="ARBA" id="ARBA00022839"/>
    </source>
</evidence>
<dbReference type="SUPFAM" id="SSF53098">
    <property type="entry name" value="Ribonuclease H-like"/>
    <property type="match status" value="1"/>
</dbReference>
<evidence type="ECO:0000313" key="10">
    <source>
        <dbReference type="Proteomes" id="UP001233999"/>
    </source>
</evidence>
<evidence type="ECO:0000313" key="9">
    <source>
        <dbReference type="EMBL" id="KAJ9594990.1"/>
    </source>
</evidence>
<dbReference type="InterPro" id="IPR036397">
    <property type="entry name" value="RNaseH_sf"/>
</dbReference>
<feature type="compositionally biased region" description="Basic and acidic residues" evidence="7">
    <location>
        <begin position="60"/>
        <end position="77"/>
    </location>
</feature>
<evidence type="ECO:0000256" key="1">
    <source>
        <dbReference type="ARBA" id="ARBA00004123"/>
    </source>
</evidence>
<dbReference type="InterPro" id="IPR013520">
    <property type="entry name" value="Ribonucl_H"/>
</dbReference>
<feature type="region of interest" description="Disordered" evidence="7">
    <location>
        <begin position="52"/>
        <end position="77"/>
    </location>
</feature>
<keyword evidence="10" id="KW-1185">Reference proteome</keyword>
<dbReference type="EMBL" id="JASPKZ010002700">
    <property type="protein sequence ID" value="KAJ9594990.1"/>
    <property type="molecule type" value="Genomic_DNA"/>
</dbReference>
<keyword evidence="6" id="KW-0539">Nucleus</keyword>
<reference evidence="9" key="1">
    <citation type="journal article" date="2023" name="IScience">
        <title>Live-bearing cockroach genome reveals convergent evolutionary mechanisms linked to viviparity in insects and beyond.</title>
        <authorList>
            <person name="Fouks B."/>
            <person name="Harrison M.C."/>
            <person name="Mikhailova A.A."/>
            <person name="Marchal E."/>
            <person name="English S."/>
            <person name="Carruthers M."/>
            <person name="Jennings E.C."/>
            <person name="Chiamaka E.L."/>
            <person name="Frigard R.A."/>
            <person name="Pippel M."/>
            <person name="Attardo G.M."/>
            <person name="Benoit J.B."/>
            <person name="Bornberg-Bauer E."/>
            <person name="Tobe S.S."/>
        </authorList>
    </citation>
    <scope>NUCLEOTIDE SEQUENCE</scope>
    <source>
        <strain evidence="9">Stay&amp;Tobe</strain>
    </source>
</reference>
<dbReference type="SMART" id="SM00479">
    <property type="entry name" value="EXOIII"/>
    <property type="match status" value="1"/>
</dbReference>
<evidence type="ECO:0000256" key="2">
    <source>
        <dbReference type="ARBA" id="ARBA00006357"/>
    </source>
</evidence>
<evidence type="ECO:0000256" key="3">
    <source>
        <dbReference type="ARBA" id="ARBA00022722"/>
    </source>
</evidence>
<dbReference type="Gene3D" id="3.30.420.10">
    <property type="entry name" value="Ribonuclease H-like superfamily/Ribonuclease H"/>
    <property type="match status" value="1"/>
</dbReference>
<name>A0AAD8AAD9_DIPPU</name>
<dbReference type="AlphaFoldDB" id="A0AAD8AAD9"/>
<dbReference type="GO" id="GO:0004527">
    <property type="term" value="F:exonuclease activity"/>
    <property type="evidence" value="ECO:0007669"/>
    <property type="project" value="UniProtKB-KW"/>
</dbReference>
<evidence type="ECO:0000256" key="4">
    <source>
        <dbReference type="ARBA" id="ARBA00022801"/>
    </source>
</evidence>
<dbReference type="InterPro" id="IPR012337">
    <property type="entry name" value="RNaseH-like_sf"/>
</dbReference>
<comment type="caution">
    <text evidence="9">The sequence shown here is derived from an EMBL/GenBank/DDBJ whole genome shotgun (WGS) entry which is preliminary data.</text>
</comment>
<evidence type="ECO:0000259" key="8">
    <source>
        <dbReference type="SMART" id="SM00479"/>
    </source>
</evidence>
<keyword evidence="5" id="KW-0269">Exonuclease</keyword>
<organism evidence="9 10">
    <name type="scientific">Diploptera punctata</name>
    <name type="common">Pacific beetle cockroach</name>
    <dbReference type="NCBI Taxonomy" id="6984"/>
    <lineage>
        <taxon>Eukaryota</taxon>
        <taxon>Metazoa</taxon>
        <taxon>Ecdysozoa</taxon>
        <taxon>Arthropoda</taxon>
        <taxon>Hexapoda</taxon>
        <taxon>Insecta</taxon>
        <taxon>Pterygota</taxon>
        <taxon>Neoptera</taxon>
        <taxon>Polyneoptera</taxon>
        <taxon>Dictyoptera</taxon>
        <taxon>Blattodea</taxon>
        <taxon>Blaberoidea</taxon>
        <taxon>Blaberidae</taxon>
        <taxon>Diplopterinae</taxon>
        <taxon>Diploptera</taxon>
    </lineage>
</organism>
<dbReference type="CDD" id="cd06145">
    <property type="entry name" value="REX1_like"/>
    <property type="match status" value="1"/>
</dbReference>
<dbReference type="FunFam" id="3.30.420.10:FF:000019">
    <property type="entry name" value="RNA exonuclease NEF-sp"/>
    <property type="match status" value="1"/>
</dbReference>
<accession>A0AAD8AAD9</accession>
<dbReference type="Proteomes" id="UP001233999">
    <property type="component" value="Unassembled WGS sequence"/>
</dbReference>
<comment type="similarity">
    <text evidence="2">Belongs to the REXO1/REXO3 family.</text>
</comment>
<dbReference type="GO" id="GO:0003676">
    <property type="term" value="F:nucleic acid binding"/>
    <property type="evidence" value="ECO:0007669"/>
    <property type="project" value="InterPro"/>
</dbReference>
<protein>
    <recommendedName>
        <fullName evidence="8">Exonuclease domain-containing protein</fullName>
    </recommendedName>
</protein>
<evidence type="ECO:0000256" key="7">
    <source>
        <dbReference type="SAM" id="MobiDB-lite"/>
    </source>
</evidence>
<dbReference type="InterPro" id="IPR047021">
    <property type="entry name" value="REXO1/3/4-like"/>
</dbReference>
<keyword evidence="4" id="KW-0378">Hydrolase</keyword>
<keyword evidence="3" id="KW-0540">Nuclease</keyword>
<comment type="subcellular location">
    <subcellularLocation>
        <location evidence="1">Nucleus</location>
    </subcellularLocation>
</comment>
<gene>
    <name evidence="9" type="ORF">L9F63_013712</name>
</gene>
<proteinExistence type="inferred from homology"/>
<reference evidence="9" key="2">
    <citation type="submission" date="2023-05" db="EMBL/GenBank/DDBJ databases">
        <authorList>
            <person name="Fouks B."/>
        </authorList>
    </citation>
    <scope>NUCLEOTIDE SEQUENCE</scope>
    <source>
        <strain evidence="9">Stay&amp;Tobe</strain>
        <tissue evidence="9">Testes</tissue>
    </source>
</reference>
<dbReference type="InterPro" id="IPR034922">
    <property type="entry name" value="REX1-like_exo"/>
</dbReference>